<sequence length="112" mass="12266">MVKPTWLERMCFHIRSNRGMVSVELAIGLATLTFVFIAALSALSVLLTQLNLIDVAHNAARMAARGQAIQAPPNIELSERYSAGSIYVQANREVNFWLKPISLTAVAKVAVE</sequence>
<evidence type="ECO:0000313" key="2">
    <source>
        <dbReference type="EMBL" id="CAB4573131.1"/>
    </source>
</evidence>
<dbReference type="EMBL" id="CAEZTT010000032">
    <property type="protein sequence ID" value="CAB4573131.1"/>
    <property type="molecule type" value="Genomic_DNA"/>
</dbReference>
<dbReference type="AlphaFoldDB" id="A0A6J6EA13"/>
<keyword evidence="1" id="KW-1133">Transmembrane helix</keyword>
<feature type="transmembrane region" description="Helical" evidence="1">
    <location>
        <begin position="21"/>
        <end position="47"/>
    </location>
</feature>
<organism evidence="2">
    <name type="scientific">freshwater metagenome</name>
    <dbReference type="NCBI Taxonomy" id="449393"/>
    <lineage>
        <taxon>unclassified sequences</taxon>
        <taxon>metagenomes</taxon>
        <taxon>ecological metagenomes</taxon>
    </lineage>
</organism>
<keyword evidence="1" id="KW-0812">Transmembrane</keyword>
<protein>
    <submittedName>
        <fullName evidence="2">Unannotated protein</fullName>
    </submittedName>
</protein>
<keyword evidence="1" id="KW-0472">Membrane</keyword>
<evidence type="ECO:0000256" key="1">
    <source>
        <dbReference type="SAM" id="Phobius"/>
    </source>
</evidence>
<name>A0A6J6EA13_9ZZZZ</name>
<reference evidence="2" key="1">
    <citation type="submission" date="2020-05" db="EMBL/GenBank/DDBJ databases">
        <authorList>
            <person name="Chiriac C."/>
            <person name="Salcher M."/>
            <person name="Ghai R."/>
            <person name="Kavagutti S V."/>
        </authorList>
    </citation>
    <scope>NUCLEOTIDE SEQUENCE</scope>
</reference>
<gene>
    <name evidence="2" type="ORF">UFOPK1726_00408</name>
</gene>
<accession>A0A6J6EA13</accession>
<proteinExistence type="predicted"/>